<dbReference type="RefSeq" id="WP_349053759.1">
    <property type="nucleotide sequence ID" value="NZ_JBBNPS010000007.1"/>
</dbReference>
<evidence type="ECO:0000259" key="1">
    <source>
        <dbReference type="Pfam" id="PF01814"/>
    </source>
</evidence>
<evidence type="ECO:0000313" key="3">
    <source>
        <dbReference type="Proteomes" id="UP001481872"/>
    </source>
</evidence>
<gene>
    <name evidence="2" type="ORF">AAA081_03800</name>
</gene>
<proteinExistence type="predicted"/>
<dbReference type="PANTHER" id="PTHR39966">
    <property type="entry name" value="BLL2471 PROTEIN-RELATED"/>
    <property type="match status" value="1"/>
</dbReference>
<comment type="caution">
    <text evidence="2">The sequence shown here is derived from an EMBL/GenBank/DDBJ whole genome shotgun (WGS) entry which is preliminary data.</text>
</comment>
<dbReference type="EMBL" id="JBBNPS010000007">
    <property type="protein sequence ID" value="MEQ3353424.1"/>
    <property type="molecule type" value="Genomic_DNA"/>
</dbReference>
<dbReference type="Pfam" id="PF01814">
    <property type="entry name" value="Hemerythrin"/>
    <property type="match status" value="1"/>
</dbReference>
<name>A0ABV1J5G6_9FIRM</name>
<dbReference type="Gene3D" id="1.20.120.520">
    <property type="entry name" value="nmb1532 protein domain like"/>
    <property type="match status" value="1"/>
</dbReference>
<dbReference type="Proteomes" id="UP001481872">
    <property type="component" value="Unassembled WGS sequence"/>
</dbReference>
<sequence length="187" mass="22045">MYGIDVLMKEHEQILRFTGIIRRYLVKALEGEVLFQDEVLPMIEFIRNYSDAHHHGKEEDILFRYMLADLGPVAEKIVRQGMFAEHDQARNIVRNLDEARQVWEADPTDEHLLDVFGLMYNYAILLEAHAERENAVVYPFAERNLSAERLEAVDRETKAFETEHAARRENYLKELDRWEGLLENKKA</sequence>
<reference evidence="2 3" key="1">
    <citation type="submission" date="2024-04" db="EMBL/GenBank/DDBJ databases">
        <title>Human intestinal bacterial collection.</title>
        <authorList>
            <person name="Pauvert C."/>
            <person name="Hitch T.C.A."/>
            <person name="Clavel T."/>
        </authorList>
    </citation>
    <scope>NUCLEOTIDE SEQUENCE [LARGE SCALE GENOMIC DNA]</scope>
    <source>
        <strain evidence="2 3">CLA-SR-H026</strain>
    </source>
</reference>
<organism evidence="2 3">
    <name type="scientific">Aedoeadaptatus acetigenes</name>
    <dbReference type="NCBI Taxonomy" id="2981723"/>
    <lineage>
        <taxon>Bacteria</taxon>
        <taxon>Bacillati</taxon>
        <taxon>Bacillota</taxon>
        <taxon>Tissierellia</taxon>
        <taxon>Tissierellales</taxon>
        <taxon>Peptoniphilaceae</taxon>
        <taxon>Aedoeadaptatus</taxon>
    </lineage>
</organism>
<dbReference type="InterPro" id="IPR012312">
    <property type="entry name" value="Hemerythrin-like"/>
</dbReference>
<protein>
    <submittedName>
        <fullName evidence="2">Hemerythrin domain-containing protein</fullName>
    </submittedName>
</protein>
<accession>A0ABV1J5G6</accession>
<feature type="domain" description="Hemerythrin-like" evidence="1">
    <location>
        <begin position="3"/>
        <end position="141"/>
    </location>
</feature>
<keyword evidence="3" id="KW-1185">Reference proteome</keyword>
<evidence type="ECO:0000313" key="2">
    <source>
        <dbReference type="EMBL" id="MEQ3353424.1"/>
    </source>
</evidence>
<dbReference type="PANTHER" id="PTHR39966:SF1">
    <property type="entry name" value="HEMERYTHRIN-LIKE DOMAIN-CONTAINING PROTEIN"/>
    <property type="match status" value="1"/>
</dbReference>